<feature type="compositionally biased region" description="Basic residues" evidence="1">
    <location>
        <begin position="267"/>
        <end position="292"/>
    </location>
</feature>
<dbReference type="EMBL" id="CADCUS010000059">
    <property type="protein sequence ID" value="CAA9382882.1"/>
    <property type="molecule type" value="Genomic_DNA"/>
</dbReference>
<evidence type="ECO:0000256" key="1">
    <source>
        <dbReference type="SAM" id="MobiDB-lite"/>
    </source>
</evidence>
<dbReference type="AlphaFoldDB" id="A0A6J4NAE3"/>
<organism evidence="2">
    <name type="scientific">uncultured Pseudonocardia sp</name>
    <dbReference type="NCBI Taxonomy" id="211455"/>
    <lineage>
        <taxon>Bacteria</taxon>
        <taxon>Bacillati</taxon>
        <taxon>Actinomycetota</taxon>
        <taxon>Actinomycetes</taxon>
        <taxon>Pseudonocardiales</taxon>
        <taxon>Pseudonocardiaceae</taxon>
        <taxon>Pseudonocardia</taxon>
        <taxon>environmental samples</taxon>
    </lineage>
</organism>
<reference evidence="2" key="1">
    <citation type="submission" date="2020-02" db="EMBL/GenBank/DDBJ databases">
        <authorList>
            <person name="Meier V. D."/>
        </authorList>
    </citation>
    <scope>NUCLEOTIDE SEQUENCE</scope>
    <source>
        <strain evidence="2">AVDCRST_MAG66</strain>
    </source>
</reference>
<feature type="compositionally biased region" description="Basic and acidic residues" evidence="1">
    <location>
        <begin position="295"/>
        <end position="304"/>
    </location>
</feature>
<sequence length="318" mass="34656">EDCRTGRRGRRSPVPGRGPGGAPGRGDHRRGQRRRRHLAARAADLPRPRHLHVHPRWGDRPRARVGPRRRDVVGARRAGRLRRRPRLVRPRGQGHRHPPRPHPDAACGLPALRRHRGAVPPLAARGRAAARHRRPRGDPRRRRRPGERGRGAQGDPLPGVVDPAQGRAAGPPVRLDRGRLRVRPAGGARGDRARRRRAARPVQPRRQHRRGAGRAGRAGSAGGGAGQGGGPLTDRRRAAAAGDGRPLPGRDRRRDLRGGGGPALRRALGRRAARRLARAHRRPRGGPRRGGPRRAAADEQHRGVGADGPGRRGPRPCL</sequence>
<evidence type="ECO:0000313" key="2">
    <source>
        <dbReference type="EMBL" id="CAA9382882.1"/>
    </source>
</evidence>
<feature type="compositionally biased region" description="Basic residues" evidence="1">
    <location>
        <begin position="27"/>
        <end position="39"/>
    </location>
</feature>
<protein>
    <submittedName>
        <fullName evidence="2">Lactyl (2) diphospho-(5')guanosine:7,8-didemethyl-8-hydroxy-5-deazarib oflavin 2-phospho-L-lactate transferase</fullName>
        <ecNumber evidence="2">2.7.8.28</ecNumber>
    </submittedName>
</protein>
<feature type="non-terminal residue" evidence="2">
    <location>
        <position position="1"/>
    </location>
</feature>
<feature type="compositionally biased region" description="Basic residues" evidence="1">
    <location>
        <begin position="128"/>
        <end position="145"/>
    </location>
</feature>
<feature type="compositionally biased region" description="Gly residues" evidence="1">
    <location>
        <begin position="213"/>
        <end position="231"/>
    </location>
</feature>
<feature type="non-terminal residue" evidence="2">
    <location>
        <position position="318"/>
    </location>
</feature>
<dbReference type="EC" id="2.7.8.28" evidence="2"/>
<feature type="compositionally biased region" description="Basic residues" evidence="1">
    <location>
        <begin position="1"/>
        <end position="11"/>
    </location>
</feature>
<accession>A0A6J4NAE3</accession>
<name>A0A6J4NAE3_9PSEU</name>
<dbReference type="GO" id="GO:0043743">
    <property type="term" value="F:LPPG:FO 2-phospho-L-lactate transferase activity"/>
    <property type="evidence" value="ECO:0007669"/>
    <property type="project" value="UniProtKB-EC"/>
</dbReference>
<keyword evidence="2" id="KW-0808">Transferase</keyword>
<feature type="compositionally biased region" description="Basic residues" evidence="1">
    <location>
        <begin position="192"/>
        <end position="212"/>
    </location>
</feature>
<feature type="compositionally biased region" description="Low complexity" evidence="1">
    <location>
        <begin position="118"/>
        <end position="127"/>
    </location>
</feature>
<feature type="compositionally biased region" description="Basic residues" evidence="1">
    <location>
        <begin position="77"/>
        <end position="100"/>
    </location>
</feature>
<feature type="region of interest" description="Disordered" evidence="1">
    <location>
        <begin position="1"/>
        <end position="318"/>
    </location>
</feature>
<feature type="compositionally biased region" description="Basic and acidic residues" evidence="1">
    <location>
        <begin position="56"/>
        <end position="74"/>
    </location>
</feature>
<proteinExistence type="predicted"/>
<feature type="compositionally biased region" description="Basic and acidic residues" evidence="1">
    <location>
        <begin position="248"/>
        <end position="257"/>
    </location>
</feature>
<gene>
    <name evidence="2" type="ORF">AVDCRST_MAG66-431</name>
</gene>